<proteinExistence type="predicted"/>
<evidence type="ECO:0000313" key="2">
    <source>
        <dbReference type="EMBL" id="KAL1021485.1"/>
    </source>
</evidence>
<organism evidence="2 3">
    <name type="scientific">Umbra pygmaea</name>
    <name type="common">Eastern mudminnow</name>
    <dbReference type="NCBI Taxonomy" id="75934"/>
    <lineage>
        <taxon>Eukaryota</taxon>
        <taxon>Metazoa</taxon>
        <taxon>Chordata</taxon>
        <taxon>Craniata</taxon>
        <taxon>Vertebrata</taxon>
        <taxon>Euteleostomi</taxon>
        <taxon>Actinopterygii</taxon>
        <taxon>Neopterygii</taxon>
        <taxon>Teleostei</taxon>
        <taxon>Protacanthopterygii</taxon>
        <taxon>Esociformes</taxon>
        <taxon>Umbridae</taxon>
        <taxon>Umbra</taxon>
    </lineage>
</organism>
<dbReference type="Proteomes" id="UP001557470">
    <property type="component" value="Unassembled WGS sequence"/>
</dbReference>
<dbReference type="AlphaFoldDB" id="A0ABD0XXZ3"/>
<protein>
    <submittedName>
        <fullName evidence="2">Uncharacterized protein</fullName>
    </submittedName>
</protein>
<comment type="caution">
    <text evidence="2">The sequence shown here is derived from an EMBL/GenBank/DDBJ whole genome shotgun (WGS) entry which is preliminary data.</text>
</comment>
<accession>A0ABD0XXZ3</accession>
<dbReference type="EMBL" id="JAGEUA010000001">
    <property type="protein sequence ID" value="KAL1021485.1"/>
    <property type="molecule type" value="Genomic_DNA"/>
</dbReference>
<reference evidence="2 3" key="1">
    <citation type="submission" date="2024-06" db="EMBL/GenBank/DDBJ databases">
        <authorList>
            <person name="Pan Q."/>
            <person name="Wen M."/>
            <person name="Jouanno E."/>
            <person name="Zahm M."/>
            <person name="Klopp C."/>
            <person name="Cabau C."/>
            <person name="Louis A."/>
            <person name="Berthelot C."/>
            <person name="Parey E."/>
            <person name="Roest Crollius H."/>
            <person name="Montfort J."/>
            <person name="Robinson-Rechavi M."/>
            <person name="Bouchez O."/>
            <person name="Lampietro C."/>
            <person name="Lopez Roques C."/>
            <person name="Donnadieu C."/>
            <person name="Postlethwait J."/>
            <person name="Bobe J."/>
            <person name="Verreycken H."/>
            <person name="Guiguen Y."/>
        </authorList>
    </citation>
    <scope>NUCLEOTIDE SEQUENCE [LARGE SCALE GENOMIC DNA]</scope>
    <source>
        <strain evidence="2">Up_M1</strain>
        <tissue evidence="2">Testis</tissue>
    </source>
</reference>
<evidence type="ECO:0000313" key="3">
    <source>
        <dbReference type="Proteomes" id="UP001557470"/>
    </source>
</evidence>
<gene>
    <name evidence="2" type="ORF">UPYG_G00013880</name>
</gene>
<keyword evidence="3" id="KW-1185">Reference proteome</keyword>
<sequence>MSESARNLVSAILRNEDIINTLANAYTGQNNGNGNRIQYRTPDEEVHSLFHRGRPSVGNLSDQAGPFHQVNVNTPSVSTFNQVAPTTAPIYNFRPSTRSGRGHRRFQAQLSCPVAQSFTKEVILLPDHKSTNVPRRSNKAWLFEKGHIKSALEFHCDWDSGRVLQAITMAFQPILEGCRLQILMPCHNKLVEPSLTSNQKLSGGLLKKLFHQKSIYVRPDKVILSEENQSPSSDEDNHAESLDFAQMSDSDKCVIGSVGDISKEVVSAISTVEAQSIFSNNPSISSDDEVIWCVAAEDICTESPSITADTATMSTTHPVITIDETLILSSGTSSVSSGNTSGVSHGPQPSTSGNISSSTSYSS</sequence>
<evidence type="ECO:0000256" key="1">
    <source>
        <dbReference type="SAM" id="MobiDB-lite"/>
    </source>
</evidence>
<feature type="region of interest" description="Disordered" evidence="1">
    <location>
        <begin position="331"/>
        <end position="363"/>
    </location>
</feature>
<name>A0ABD0XXZ3_UMBPY</name>